<evidence type="ECO:0000313" key="10">
    <source>
        <dbReference type="Proteomes" id="UP001597469"/>
    </source>
</evidence>
<comment type="caution">
    <text evidence="9">The sequence shown here is derived from an EMBL/GenBank/DDBJ whole genome shotgun (WGS) entry which is preliminary data.</text>
</comment>
<keyword evidence="10" id="KW-1185">Reference proteome</keyword>
<dbReference type="RefSeq" id="WP_381525560.1">
    <property type="nucleotide sequence ID" value="NZ_JBHULN010000014.1"/>
</dbReference>
<keyword evidence="3" id="KW-1003">Cell membrane</keyword>
<keyword evidence="9" id="KW-0808">Transferase</keyword>
<dbReference type="PANTHER" id="PTHR40074:SF2">
    <property type="entry name" value="O-ACETYLTRANSFERASE WECH"/>
    <property type="match status" value="1"/>
</dbReference>
<evidence type="ECO:0000256" key="2">
    <source>
        <dbReference type="ARBA" id="ARBA00007400"/>
    </source>
</evidence>
<proteinExistence type="inferred from homology"/>
<dbReference type="Proteomes" id="UP001597469">
    <property type="component" value="Unassembled WGS sequence"/>
</dbReference>
<protein>
    <submittedName>
        <fullName evidence="9">Acyltransferase</fullName>
    </submittedName>
</protein>
<keyword evidence="5 7" id="KW-1133">Transmembrane helix</keyword>
<reference evidence="10" key="1">
    <citation type="journal article" date="2019" name="Int. J. Syst. Evol. Microbiol.">
        <title>The Global Catalogue of Microorganisms (GCM) 10K type strain sequencing project: providing services to taxonomists for standard genome sequencing and annotation.</title>
        <authorList>
            <consortium name="The Broad Institute Genomics Platform"/>
            <consortium name="The Broad Institute Genome Sequencing Center for Infectious Disease"/>
            <person name="Wu L."/>
            <person name="Ma J."/>
        </authorList>
    </citation>
    <scope>NUCLEOTIDE SEQUENCE [LARGE SCALE GENOMIC DNA]</scope>
    <source>
        <strain evidence="10">KCTC 42805</strain>
    </source>
</reference>
<evidence type="ECO:0000256" key="6">
    <source>
        <dbReference type="ARBA" id="ARBA00023136"/>
    </source>
</evidence>
<dbReference type="PANTHER" id="PTHR40074">
    <property type="entry name" value="O-ACETYLTRANSFERASE WECH"/>
    <property type="match status" value="1"/>
</dbReference>
<sequence>MYREHIAWADLLRIIACFLVIVSHACDPFVGQFDNNRSEFLTGALIGSLVRPCVPLFVMISGVLLLPVTTDMATFYARRLNRLLVPFVFWSLMLPILFFLYVNSGLRITNPGVLPAEHTWAMTQQKLYLFLFNFNFDTTALWYVYMLIGLYLFMPILSAWLKQASQKDIIWFLRIWLVSMCVPYLELLAPLLGYRGNFGSMGILGVSYWNAYGTFYYFSGFLGYLVLAYYLVNHSPNWSWTRTLSTAIPLFLIGYAITAGSYILVQRYFPGQYASLEIVWYFYGINVFLMTFSVFIVAQKVRLQASGWLTNVAALSYGVFLSHFIVVQAGYELIYPIPLLPTFAKILLNASFTFAVSLLISWLLSLNKLTRKVVM</sequence>
<feature type="transmembrane region" description="Helical" evidence="7">
    <location>
        <begin position="244"/>
        <end position="266"/>
    </location>
</feature>
<dbReference type="EMBL" id="JBHULN010000014">
    <property type="protein sequence ID" value="MFD2572965.1"/>
    <property type="molecule type" value="Genomic_DNA"/>
</dbReference>
<feature type="transmembrane region" description="Helical" evidence="7">
    <location>
        <begin position="80"/>
        <end position="102"/>
    </location>
</feature>
<evidence type="ECO:0000256" key="5">
    <source>
        <dbReference type="ARBA" id="ARBA00022989"/>
    </source>
</evidence>
<accession>A0ABW5M7K8</accession>
<dbReference type="GO" id="GO:0016746">
    <property type="term" value="F:acyltransferase activity"/>
    <property type="evidence" value="ECO:0007669"/>
    <property type="project" value="UniProtKB-KW"/>
</dbReference>
<evidence type="ECO:0000256" key="3">
    <source>
        <dbReference type="ARBA" id="ARBA00022475"/>
    </source>
</evidence>
<feature type="transmembrane region" description="Helical" evidence="7">
    <location>
        <begin position="346"/>
        <end position="366"/>
    </location>
</feature>
<gene>
    <name evidence="9" type="ORF">ACFSUS_20145</name>
</gene>
<comment type="similarity">
    <text evidence="2">Belongs to the acyltransferase 3 family.</text>
</comment>
<feature type="transmembrane region" description="Helical" evidence="7">
    <location>
        <begin position="49"/>
        <end position="68"/>
    </location>
</feature>
<evidence type="ECO:0000259" key="8">
    <source>
        <dbReference type="Pfam" id="PF01757"/>
    </source>
</evidence>
<feature type="transmembrane region" description="Helical" evidence="7">
    <location>
        <begin position="214"/>
        <end position="232"/>
    </location>
</feature>
<evidence type="ECO:0000313" key="9">
    <source>
        <dbReference type="EMBL" id="MFD2572965.1"/>
    </source>
</evidence>
<feature type="transmembrane region" description="Helical" evidence="7">
    <location>
        <begin position="305"/>
        <end position="326"/>
    </location>
</feature>
<feature type="domain" description="Acyltransferase 3" evidence="8">
    <location>
        <begin position="6"/>
        <end position="364"/>
    </location>
</feature>
<dbReference type="InterPro" id="IPR002656">
    <property type="entry name" value="Acyl_transf_3_dom"/>
</dbReference>
<feature type="transmembrane region" description="Helical" evidence="7">
    <location>
        <begin position="173"/>
        <end position="194"/>
    </location>
</feature>
<name>A0ABW5M7K8_9BACT</name>
<dbReference type="Pfam" id="PF01757">
    <property type="entry name" value="Acyl_transf_3"/>
    <property type="match status" value="1"/>
</dbReference>
<keyword evidence="9" id="KW-0012">Acyltransferase</keyword>
<evidence type="ECO:0000256" key="7">
    <source>
        <dbReference type="SAM" id="Phobius"/>
    </source>
</evidence>
<evidence type="ECO:0000256" key="4">
    <source>
        <dbReference type="ARBA" id="ARBA00022692"/>
    </source>
</evidence>
<feature type="transmembrane region" description="Helical" evidence="7">
    <location>
        <begin position="278"/>
        <end position="298"/>
    </location>
</feature>
<keyword evidence="4 7" id="KW-0812">Transmembrane</keyword>
<keyword evidence="6 7" id="KW-0472">Membrane</keyword>
<organism evidence="9 10">
    <name type="scientific">Spirosoma soli</name>
    <dbReference type="NCBI Taxonomy" id="1770529"/>
    <lineage>
        <taxon>Bacteria</taxon>
        <taxon>Pseudomonadati</taxon>
        <taxon>Bacteroidota</taxon>
        <taxon>Cytophagia</taxon>
        <taxon>Cytophagales</taxon>
        <taxon>Cytophagaceae</taxon>
        <taxon>Spirosoma</taxon>
    </lineage>
</organism>
<evidence type="ECO:0000256" key="1">
    <source>
        <dbReference type="ARBA" id="ARBA00004651"/>
    </source>
</evidence>
<feature type="transmembrane region" description="Helical" evidence="7">
    <location>
        <begin position="140"/>
        <end position="161"/>
    </location>
</feature>
<comment type="subcellular location">
    <subcellularLocation>
        <location evidence="1">Cell membrane</location>
        <topology evidence="1">Multi-pass membrane protein</topology>
    </subcellularLocation>
</comment>